<dbReference type="GO" id="GO:0009694">
    <property type="term" value="P:jasmonic acid metabolic process"/>
    <property type="evidence" value="ECO:0007669"/>
    <property type="project" value="TreeGrafter"/>
</dbReference>
<protein>
    <submittedName>
        <fullName evidence="4">Methylesterase 17</fullName>
    </submittedName>
</protein>
<evidence type="ECO:0000313" key="4">
    <source>
        <dbReference type="RefSeq" id="XP_014499817.1"/>
    </source>
</evidence>
<dbReference type="GO" id="GO:0009696">
    <property type="term" value="P:salicylic acid metabolic process"/>
    <property type="evidence" value="ECO:0007669"/>
    <property type="project" value="TreeGrafter"/>
</dbReference>
<keyword evidence="1" id="KW-0378">Hydrolase</keyword>
<accession>A0A1S3U1D5</accession>
<dbReference type="Proteomes" id="UP000087766">
    <property type="component" value="Chromosome 5"/>
</dbReference>
<dbReference type="Gramene" id="Vradi05g05230.1">
    <property type="protein sequence ID" value="Vradi05g05230.1"/>
    <property type="gene ID" value="Vradi05g05230"/>
</dbReference>
<dbReference type="InterPro" id="IPR029058">
    <property type="entry name" value="AB_hydrolase_fold"/>
</dbReference>
<dbReference type="RefSeq" id="XP_014499817.1">
    <property type="nucleotide sequence ID" value="XM_014644331.2"/>
</dbReference>
<organism evidence="3 4">
    <name type="scientific">Vigna radiata var. radiata</name>
    <name type="common">Mung bean</name>
    <name type="synonym">Phaseolus aureus</name>
    <dbReference type="NCBI Taxonomy" id="3916"/>
    <lineage>
        <taxon>Eukaryota</taxon>
        <taxon>Viridiplantae</taxon>
        <taxon>Streptophyta</taxon>
        <taxon>Embryophyta</taxon>
        <taxon>Tracheophyta</taxon>
        <taxon>Spermatophyta</taxon>
        <taxon>Magnoliopsida</taxon>
        <taxon>eudicotyledons</taxon>
        <taxon>Gunneridae</taxon>
        <taxon>Pentapetalae</taxon>
        <taxon>rosids</taxon>
        <taxon>fabids</taxon>
        <taxon>Fabales</taxon>
        <taxon>Fabaceae</taxon>
        <taxon>Papilionoideae</taxon>
        <taxon>50 kb inversion clade</taxon>
        <taxon>NPAAA clade</taxon>
        <taxon>indigoferoid/millettioid clade</taxon>
        <taxon>Phaseoleae</taxon>
        <taxon>Vigna</taxon>
    </lineage>
</organism>
<dbReference type="GO" id="GO:0080032">
    <property type="term" value="F:methyl jasmonate esterase activity"/>
    <property type="evidence" value="ECO:0007669"/>
    <property type="project" value="TreeGrafter"/>
</dbReference>
<dbReference type="FunFam" id="3.40.50.1820:FF:000025">
    <property type="entry name" value="putative methylesterase 11, chloroplastic"/>
    <property type="match status" value="1"/>
</dbReference>
<dbReference type="Pfam" id="PF12697">
    <property type="entry name" value="Abhydrolase_6"/>
    <property type="match status" value="1"/>
</dbReference>
<gene>
    <name evidence="4" type="primary">LOC106760892</name>
</gene>
<feature type="domain" description="AB hydrolase-1" evidence="2">
    <location>
        <begin position="41"/>
        <end position="277"/>
    </location>
</feature>
<dbReference type="PANTHER" id="PTHR10992">
    <property type="entry name" value="METHYLESTERASE FAMILY MEMBER"/>
    <property type="match status" value="1"/>
</dbReference>
<reference evidence="3" key="1">
    <citation type="journal article" date="2014" name="Nat. Commun.">
        <title>Genome sequence of mungbean and insights into evolution within Vigna species.</title>
        <authorList>
            <person name="Kang Y.J."/>
            <person name="Kim S.K."/>
            <person name="Kim M.Y."/>
            <person name="Lestari P."/>
            <person name="Kim K.H."/>
            <person name="Ha B.K."/>
            <person name="Jun T.H."/>
            <person name="Hwang W.J."/>
            <person name="Lee T."/>
            <person name="Lee J."/>
            <person name="Shim S."/>
            <person name="Yoon M.Y."/>
            <person name="Jang Y.E."/>
            <person name="Han K.S."/>
            <person name="Taeprayoon P."/>
            <person name="Yoon N."/>
            <person name="Somta P."/>
            <person name="Tanya P."/>
            <person name="Kim K.S."/>
            <person name="Gwag J.G."/>
            <person name="Moon J.K."/>
            <person name="Lee Y.H."/>
            <person name="Park B.S."/>
            <person name="Bombarely A."/>
            <person name="Doyle J.J."/>
            <person name="Jackson S.A."/>
            <person name="Schafleitner R."/>
            <person name="Srinives P."/>
            <person name="Varshney R.K."/>
            <person name="Lee S.H."/>
        </authorList>
    </citation>
    <scope>NUCLEOTIDE SEQUENCE [LARGE SCALE GENOMIC DNA]</scope>
    <source>
        <strain evidence="3">cv. VC1973A</strain>
    </source>
</reference>
<dbReference type="SUPFAM" id="SSF53474">
    <property type="entry name" value="alpha/beta-Hydrolases"/>
    <property type="match status" value="1"/>
</dbReference>
<dbReference type="AlphaFoldDB" id="A0A1S3U1D5"/>
<dbReference type="GO" id="GO:0080031">
    <property type="term" value="F:methyl salicylate esterase activity"/>
    <property type="evidence" value="ECO:0007669"/>
    <property type="project" value="TreeGrafter"/>
</dbReference>
<reference evidence="4" key="2">
    <citation type="submission" date="2025-08" db="UniProtKB">
        <authorList>
            <consortium name="RefSeq"/>
        </authorList>
    </citation>
    <scope>IDENTIFICATION</scope>
    <source>
        <tissue evidence="4">Leaf</tissue>
    </source>
</reference>
<dbReference type="GeneID" id="106760892"/>
<evidence type="ECO:0000313" key="3">
    <source>
        <dbReference type="Proteomes" id="UP000087766"/>
    </source>
</evidence>
<dbReference type="GO" id="GO:0080030">
    <property type="term" value="F:methyl indole-3-acetate esterase activity"/>
    <property type="evidence" value="ECO:0007669"/>
    <property type="project" value="TreeGrafter"/>
</dbReference>
<dbReference type="OrthoDB" id="1263307at2759"/>
<dbReference type="PANTHER" id="PTHR10992:SF1032">
    <property type="entry name" value="METHYLESTERASE 17"/>
    <property type="match status" value="1"/>
</dbReference>
<keyword evidence="3" id="KW-1185">Reference proteome</keyword>
<dbReference type="InterPro" id="IPR000073">
    <property type="entry name" value="AB_hydrolase_1"/>
</dbReference>
<name>A0A1S3U1D5_VIGRR</name>
<sequence>MCVFFLTKKVERKMIVKAEKSMSEGGREEGDVVGVGLKQHFVLVHGIGGGSWCWYKIRCLMENSGYKVSCINLKSAGIDQSDADSLLFFDDYNKPLMDFMSSLPENEQVILVGHSAGGLSITQACHKFSNKIRLAVYVAATMLKSGFLTEQDLKDGVPDLSEYGDVYELGFGLGHDKPPTSALVKKEFQRKILYPLSPQEDSTLAEMLLRPGPLVALTSAQFREEGGEGVEKVPRVYIRTKQDKVVKAEQQEAMIKKWPPSTVYELDTDHSPFFSSPFLLFGFLLKAAALDVGVHATAS</sequence>
<evidence type="ECO:0000256" key="1">
    <source>
        <dbReference type="ARBA" id="ARBA00022801"/>
    </source>
</evidence>
<evidence type="ECO:0000259" key="2">
    <source>
        <dbReference type="Pfam" id="PF12697"/>
    </source>
</evidence>
<dbReference type="SMR" id="A0A1S3U1D5"/>
<dbReference type="Gene3D" id="3.40.50.1820">
    <property type="entry name" value="alpha/beta hydrolase"/>
    <property type="match status" value="1"/>
</dbReference>
<dbReference type="KEGG" id="vra:106760892"/>
<dbReference type="InterPro" id="IPR045889">
    <property type="entry name" value="MES/HNL"/>
</dbReference>
<proteinExistence type="predicted"/>